<dbReference type="Proteomes" id="UP001374535">
    <property type="component" value="Chromosome 4"/>
</dbReference>
<evidence type="ECO:0000313" key="2">
    <source>
        <dbReference type="EMBL" id="WVZ14827.1"/>
    </source>
</evidence>
<dbReference type="AlphaFoldDB" id="A0AAQ3NU52"/>
<gene>
    <name evidence="2" type="ORF">V8G54_012393</name>
</gene>
<protein>
    <recommendedName>
        <fullName evidence="4">DUF659 domain-containing protein</fullName>
    </recommendedName>
</protein>
<dbReference type="PANTHER" id="PTHR32166">
    <property type="entry name" value="OSJNBA0013A04.12 PROTEIN"/>
    <property type="match status" value="1"/>
</dbReference>
<organism evidence="2 3">
    <name type="scientific">Vigna mungo</name>
    <name type="common">Black gram</name>
    <name type="synonym">Phaseolus mungo</name>
    <dbReference type="NCBI Taxonomy" id="3915"/>
    <lineage>
        <taxon>Eukaryota</taxon>
        <taxon>Viridiplantae</taxon>
        <taxon>Streptophyta</taxon>
        <taxon>Embryophyta</taxon>
        <taxon>Tracheophyta</taxon>
        <taxon>Spermatophyta</taxon>
        <taxon>Magnoliopsida</taxon>
        <taxon>eudicotyledons</taxon>
        <taxon>Gunneridae</taxon>
        <taxon>Pentapetalae</taxon>
        <taxon>rosids</taxon>
        <taxon>fabids</taxon>
        <taxon>Fabales</taxon>
        <taxon>Fabaceae</taxon>
        <taxon>Papilionoideae</taxon>
        <taxon>50 kb inversion clade</taxon>
        <taxon>NPAAA clade</taxon>
        <taxon>indigoferoid/millettioid clade</taxon>
        <taxon>Phaseoleae</taxon>
        <taxon>Vigna</taxon>
    </lineage>
</organism>
<keyword evidence="3" id="KW-1185">Reference proteome</keyword>
<feature type="region of interest" description="Disordered" evidence="1">
    <location>
        <begin position="308"/>
        <end position="340"/>
    </location>
</feature>
<proteinExistence type="predicted"/>
<evidence type="ECO:0008006" key="4">
    <source>
        <dbReference type="Google" id="ProtNLM"/>
    </source>
</evidence>
<dbReference type="EMBL" id="CP144697">
    <property type="protein sequence ID" value="WVZ14827.1"/>
    <property type="molecule type" value="Genomic_DNA"/>
</dbReference>
<reference evidence="2 3" key="1">
    <citation type="journal article" date="2023" name="Life. Sci Alliance">
        <title>Evolutionary insights into 3D genome organization and epigenetic landscape of Vigna mungo.</title>
        <authorList>
            <person name="Junaid A."/>
            <person name="Singh B."/>
            <person name="Bhatia S."/>
        </authorList>
    </citation>
    <scope>NUCLEOTIDE SEQUENCE [LARGE SCALE GENOMIC DNA]</scope>
    <source>
        <strain evidence="2">Urdbean</strain>
    </source>
</reference>
<sequence>MARMKQRFAEQRKISFHVVVSQLIELTKGKNDLQQMTINASYKNREDVIREICNCIYGNALPFNLVRSHLFIRMLKAVGEYGKGLKLPSYHEGCKLMCDGWTDGKGRSLTNFLVKSPNGKKMFELLDNMVEEIGEEHVVQIITDGASNLAAPGEFLEDIGELPVFYNTISNAKKITTYIHRNYSNGRKLARPAVTRFATCYLTSNCIKQQKNVLRSMFASEEWATSPHATKSEGKQGMNLVLSDCRFWRSITYCLKCVIPLVKVLRLVDADAKPAMPHIYEAMDRAKEQMFKGAKGLFGMHMAIATRNKKQPGPRNLNAKTNKKGKSIVRDEEEFEDINEGQKLSIDDDDLIDVDLGDDDDDDEI</sequence>
<accession>A0AAQ3NU52</accession>
<dbReference type="SUPFAM" id="SSF53098">
    <property type="entry name" value="Ribonuclease H-like"/>
    <property type="match status" value="1"/>
</dbReference>
<evidence type="ECO:0000256" key="1">
    <source>
        <dbReference type="SAM" id="MobiDB-lite"/>
    </source>
</evidence>
<dbReference type="InterPro" id="IPR012337">
    <property type="entry name" value="RNaseH-like_sf"/>
</dbReference>
<evidence type="ECO:0000313" key="3">
    <source>
        <dbReference type="Proteomes" id="UP001374535"/>
    </source>
</evidence>
<dbReference type="PANTHER" id="PTHR32166:SF74">
    <property type="entry name" value="OS05G0256350 PROTEIN"/>
    <property type="match status" value="1"/>
</dbReference>
<name>A0AAQ3NU52_VIGMU</name>